<dbReference type="EMBL" id="JADOXO010000894">
    <property type="protein sequence ID" value="KAF9799488.1"/>
    <property type="molecule type" value="Genomic_DNA"/>
</dbReference>
<reference evidence="1" key="1">
    <citation type="submission" date="2020-11" db="EMBL/GenBank/DDBJ databases">
        <authorList>
            <person name="Koelle M."/>
            <person name="Horta M.A.C."/>
            <person name="Nowrousian M."/>
            <person name="Ohm R.A."/>
            <person name="Benz P."/>
            <person name="Pilgard A."/>
        </authorList>
    </citation>
    <scope>NUCLEOTIDE SEQUENCE</scope>
    <source>
        <strain evidence="1">FPRL280</strain>
    </source>
</reference>
<gene>
    <name evidence="1" type="ORF">IEO21_10549</name>
</gene>
<evidence type="ECO:0000313" key="1">
    <source>
        <dbReference type="EMBL" id="KAF9799488.1"/>
    </source>
</evidence>
<sequence length="28" mass="3121">MINCAGITSSRRRREVGASRQHACTVIF</sequence>
<proteinExistence type="predicted"/>
<evidence type="ECO:0000313" key="2">
    <source>
        <dbReference type="Proteomes" id="UP000639403"/>
    </source>
</evidence>
<accession>A0A8H7NS88</accession>
<organism evidence="1 2">
    <name type="scientific">Rhodonia placenta</name>
    <dbReference type="NCBI Taxonomy" id="104341"/>
    <lineage>
        <taxon>Eukaryota</taxon>
        <taxon>Fungi</taxon>
        <taxon>Dikarya</taxon>
        <taxon>Basidiomycota</taxon>
        <taxon>Agaricomycotina</taxon>
        <taxon>Agaricomycetes</taxon>
        <taxon>Polyporales</taxon>
        <taxon>Adustoporiaceae</taxon>
        <taxon>Rhodonia</taxon>
    </lineage>
</organism>
<comment type="caution">
    <text evidence="1">The sequence shown here is derived from an EMBL/GenBank/DDBJ whole genome shotgun (WGS) entry which is preliminary data.</text>
</comment>
<dbReference type="Proteomes" id="UP000639403">
    <property type="component" value="Unassembled WGS sequence"/>
</dbReference>
<reference evidence="1" key="2">
    <citation type="journal article" name="Front. Microbiol.">
        <title>Degradative Capacity of Two Strains of Rhodonia placenta: From Phenotype to Genotype.</title>
        <authorList>
            <person name="Kolle M."/>
            <person name="Horta M.A.C."/>
            <person name="Nowrousian M."/>
            <person name="Ohm R.A."/>
            <person name="Benz J.P."/>
            <person name="Pilgard A."/>
        </authorList>
    </citation>
    <scope>NUCLEOTIDE SEQUENCE</scope>
    <source>
        <strain evidence="1">FPRL280</strain>
    </source>
</reference>
<dbReference type="AlphaFoldDB" id="A0A8H7NS88"/>
<name>A0A8H7NS88_9APHY</name>
<protein>
    <submittedName>
        <fullName evidence="1">Uncharacterized protein</fullName>
    </submittedName>
</protein>